<gene>
    <name evidence="1" type="ORF">JX360_09770</name>
</gene>
<evidence type="ECO:0000313" key="1">
    <source>
        <dbReference type="EMBL" id="MCJ2543191.1"/>
    </source>
</evidence>
<dbReference type="Pfam" id="PF08865">
    <property type="entry name" value="DUF1830"/>
    <property type="match status" value="1"/>
</dbReference>
<accession>A0ABT0CBQ5</accession>
<name>A0ABT0CBQ5_THEVL</name>
<keyword evidence="2" id="KW-1185">Reference proteome</keyword>
<proteinExistence type="predicted"/>
<reference evidence="1" key="1">
    <citation type="submission" date="2021-02" db="EMBL/GenBank/DDBJ databases">
        <title>The CRISPR/cas machinery reduction and long-range gene transfer in the hot spring cyanobacterium Synechococcus.</title>
        <authorList>
            <person name="Dvorak P."/>
            <person name="Jahodarova E."/>
            <person name="Hasler P."/>
            <person name="Poulickova A."/>
        </authorList>
    </citation>
    <scope>NUCLEOTIDE SEQUENCE</scope>
    <source>
        <strain evidence="1">Rupite</strain>
    </source>
</reference>
<evidence type="ECO:0000313" key="2">
    <source>
        <dbReference type="Proteomes" id="UP000830835"/>
    </source>
</evidence>
<sequence>MKRYAFINGSGQVQVIRTIPGHWERTLFPGQHAIFEADPDDYLEIYSCSCSTTLLEERRPCRCLLDSTGPEVEPNRYQWLPPELGVLADAVNG</sequence>
<dbReference type="InterPro" id="IPR014964">
    <property type="entry name" value="DUF1830"/>
</dbReference>
<dbReference type="RefSeq" id="WP_244350469.1">
    <property type="nucleotide sequence ID" value="NZ_JAFIRA010000023.1"/>
</dbReference>
<comment type="caution">
    <text evidence="1">The sequence shown here is derived from an EMBL/GenBank/DDBJ whole genome shotgun (WGS) entry which is preliminary data.</text>
</comment>
<protein>
    <submittedName>
        <fullName evidence="1">DUF1830 domain-containing protein</fullName>
    </submittedName>
</protein>
<organism evidence="1 2">
    <name type="scientific">Thermostichus vulcanus str. 'Rupite'</name>
    <dbReference type="NCBI Taxonomy" id="2813851"/>
    <lineage>
        <taxon>Bacteria</taxon>
        <taxon>Bacillati</taxon>
        <taxon>Cyanobacteriota</taxon>
        <taxon>Cyanophyceae</taxon>
        <taxon>Thermostichales</taxon>
        <taxon>Thermostichaceae</taxon>
        <taxon>Thermostichus</taxon>
    </lineage>
</organism>
<dbReference type="EMBL" id="JAFIRA010000023">
    <property type="protein sequence ID" value="MCJ2543191.1"/>
    <property type="molecule type" value="Genomic_DNA"/>
</dbReference>
<dbReference type="Proteomes" id="UP000830835">
    <property type="component" value="Unassembled WGS sequence"/>
</dbReference>